<organism evidence="2 3">
    <name type="scientific">Rhamnella rubrinervis</name>
    <dbReference type="NCBI Taxonomy" id="2594499"/>
    <lineage>
        <taxon>Eukaryota</taxon>
        <taxon>Viridiplantae</taxon>
        <taxon>Streptophyta</taxon>
        <taxon>Embryophyta</taxon>
        <taxon>Tracheophyta</taxon>
        <taxon>Spermatophyta</taxon>
        <taxon>Magnoliopsida</taxon>
        <taxon>eudicotyledons</taxon>
        <taxon>Gunneridae</taxon>
        <taxon>Pentapetalae</taxon>
        <taxon>rosids</taxon>
        <taxon>fabids</taxon>
        <taxon>Rosales</taxon>
        <taxon>Rhamnaceae</taxon>
        <taxon>rhamnoid group</taxon>
        <taxon>Rhamneae</taxon>
        <taxon>Rhamnella</taxon>
    </lineage>
</organism>
<keyword evidence="3" id="KW-1185">Reference proteome</keyword>
<evidence type="ECO:0000313" key="2">
    <source>
        <dbReference type="EMBL" id="KAF3436635.1"/>
    </source>
</evidence>
<accession>A0A8K0DZH8</accession>
<evidence type="ECO:0000256" key="1">
    <source>
        <dbReference type="SAM" id="Phobius"/>
    </source>
</evidence>
<sequence length="125" mass="13975">MERNTRLSKVAGTKSVAIGLGKMLAPLFCIIILFLGLHYHDNLWLKRRIKSTSLLCPTMRLCVLLPFVRDFFTYCTSCQTALYTYYAAVTIDRSECSILSRRAAALKSNRALSLNGKSSGDSPFT</sequence>
<keyword evidence="1" id="KW-0472">Membrane</keyword>
<name>A0A8K0DZH8_9ROSA</name>
<feature type="transmembrane region" description="Helical" evidence="1">
    <location>
        <begin position="20"/>
        <end position="40"/>
    </location>
</feature>
<evidence type="ECO:0000313" key="3">
    <source>
        <dbReference type="Proteomes" id="UP000796880"/>
    </source>
</evidence>
<protein>
    <submittedName>
        <fullName evidence="2">Uncharacterized protein</fullName>
    </submittedName>
</protein>
<keyword evidence="1" id="KW-0812">Transmembrane</keyword>
<gene>
    <name evidence="2" type="ORF">FNV43_RR19381</name>
</gene>
<proteinExistence type="predicted"/>
<reference evidence="2" key="1">
    <citation type="submission" date="2020-03" db="EMBL/GenBank/DDBJ databases">
        <title>A high-quality chromosome-level genome assembly of a woody plant with both climbing and erect habits, Rhamnella rubrinervis.</title>
        <authorList>
            <person name="Lu Z."/>
            <person name="Yang Y."/>
            <person name="Zhu X."/>
            <person name="Sun Y."/>
        </authorList>
    </citation>
    <scope>NUCLEOTIDE SEQUENCE</scope>
    <source>
        <strain evidence="2">BYM</strain>
        <tissue evidence="2">Leaf</tissue>
    </source>
</reference>
<dbReference type="Proteomes" id="UP000796880">
    <property type="component" value="Unassembled WGS sequence"/>
</dbReference>
<comment type="caution">
    <text evidence="2">The sequence shown here is derived from an EMBL/GenBank/DDBJ whole genome shotgun (WGS) entry which is preliminary data.</text>
</comment>
<dbReference type="AlphaFoldDB" id="A0A8K0DZH8"/>
<dbReference type="EMBL" id="VOIH02000009">
    <property type="protein sequence ID" value="KAF3436635.1"/>
    <property type="molecule type" value="Genomic_DNA"/>
</dbReference>
<keyword evidence="1" id="KW-1133">Transmembrane helix</keyword>